<dbReference type="AlphaFoldDB" id="A0A1H7C4W0"/>
<dbReference type="EMBL" id="FNYV01000008">
    <property type="protein sequence ID" value="SEJ84809.1"/>
    <property type="molecule type" value="Genomic_DNA"/>
</dbReference>
<feature type="region of interest" description="Disordered" evidence="1">
    <location>
        <begin position="1"/>
        <end position="37"/>
    </location>
</feature>
<evidence type="ECO:0000313" key="3">
    <source>
        <dbReference type="Proteomes" id="UP000198707"/>
    </source>
</evidence>
<protein>
    <submittedName>
        <fullName evidence="2">Uncharacterized protein</fullName>
    </submittedName>
</protein>
<evidence type="ECO:0000313" key="2">
    <source>
        <dbReference type="EMBL" id="SEJ84809.1"/>
    </source>
</evidence>
<organism evidence="2 3">
    <name type="scientific">Micromonospora phaseoli</name>
    <dbReference type="NCBI Taxonomy" id="1144548"/>
    <lineage>
        <taxon>Bacteria</taxon>
        <taxon>Bacillati</taxon>
        <taxon>Actinomycetota</taxon>
        <taxon>Actinomycetes</taxon>
        <taxon>Micromonosporales</taxon>
        <taxon>Micromonosporaceae</taxon>
        <taxon>Micromonospora</taxon>
    </lineage>
</organism>
<reference evidence="3" key="1">
    <citation type="submission" date="2016-10" db="EMBL/GenBank/DDBJ databases">
        <authorList>
            <person name="Varghese N."/>
            <person name="Submissions S."/>
        </authorList>
    </citation>
    <scope>NUCLEOTIDE SEQUENCE [LARGE SCALE GENOMIC DNA]</scope>
    <source>
        <strain evidence="3">CGMCC 4.7038</strain>
    </source>
</reference>
<dbReference type="STRING" id="1144548.SAMN05443287_108276"/>
<keyword evidence="3" id="KW-1185">Reference proteome</keyword>
<accession>A0A1H7C4W0</accession>
<name>A0A1H7C4W0_9ACTN</name>
<proteinExistence type="predicted"/>
<dbReference type="Proteomes" id="UP000198707">
    <property type="component" value="Unassembled WGS sequence"/>
</dbReference>
<sequence>MVPRRIAAPTDLDAPRDRERNGRECPMTVAGGRKVGG</sequence>
<evidence type="ECO:0000256" key="1">
    <source>
        <dbReference type="SAM" id="MobiDB-lite"/>
    </source>
</evidence>
<feature type="compositionally biased region" description="Basic and acidic residues" evidence="1">
    <location>
        <begin position="13"/>
        <end position="23"/>
    </location>
</feature>
<gene>
    <name evidence="2" type="ORF">SAMN05443287_108276</name>
</gene>